<keyword evidence="3" id="KW-1185">Reference proteome</keyword>
<dbReference type="AlphaFoldDB" id="A0AAD6A1L1"/>
<reference evidence="2 3" key="1">
    <citation type="journal article" date="2022" name="Cell">
        <title>Repeat-based holocentromeres influence genome architecture and karyotype evolution.</title>
        <authorList>
            <person name="Hofstatter P.G."/>
            <person name="Thangavel G."/>
            <person name="Lux T."/>
            <person name="Neumann P."/>
            <person name="Vondrak T."/>
            <person name="Novak P."/>
            <person name="Zhang M."/>
            <person name="Costa L."/>
            <person name="Castellani M."/>
            <person name="Scott A."/>
            <person name="Toegelov H."/>
            <person name="Fuchs J."/>
            <person name="Mata-Sucre Y."/>
            <person name="Dias Y."/>
            <person name="Vanzela A.L.L."/>
            <person name="Huettel B."/>
            <person name="Almeida C.C.S."/>
            <person name="Simkova H."/>
            <person name="Souza G."/>
            <person name="Pedrosa-Harand A."/>
            <person name="Macas J."/>
            <person name="Mayer K.F.X."/>
            <person name="Houben A."/>
            <person name="Marques A."/>
        </authorList>
    </citation>
    <scope>NUCLEOTIDE SEQUENCE [LARGE SCALE GENOMIC DNA]</scope>
    <source>
        <strain evidence="2">RhyTen1mFocal</strain>
    </source>
</reference>
<proteinExistence type="predicted"/>
<gene>
    <name evidence="2" type="ORF">LUZ61_011712</name>
</gene>
<dbReference type="PANTHER" id="PTHR33116">
    <property type="entry name" value="REVERSE TRANSCRIPTASE ZINC-BINDING DOMAIN-CONTAINING PROTEIN-RELATED-RELATED"/>
    <property type="match status" value="1"/>
</dbReference>
<dbReference type="Proteomes" id="UP001210211">
    <property type="component" value="Unassembled WGS sequence"/>
</dbReference>
<dbReference type="EMBL" id="JAMRDG010000001">
    <property type="protein sequence ID" value="KAJ3708007.1"/>
    <property type="molecule type" value="Genomic_DNA"/>
</dbReference>
<dbReference type="InterPro" id="IPR026960">
    <property type="entry name" value="RVT-Znf"/>
</dbReference>
<dbReference type="SUPFAM" id="SSF56672">
    <property type="entry name" value="DNA/RNA polymerases"/>
    <property type="match status" value="1"/>
</dbReference>
<dbReference type="PROSITE" id="PS50878">
    <property type="entry name" value="RT_POL"/>
    <property type="match status" value="1"/>
</dbReference>
<dbReference type="InterPro" id="IPR043502">
    <property type="entry name" value="DNA/RNA_pol_sf"/>
</dbReference>
<dbReference type="Pfam" id="PF00078">
    <property type="entry name" value="RVT_1"/>
    <property type="match status" value="1"/>
</dbReference>
<protein>
    <recommendedName>
        <fullName evidence="1">Reverse transcriptase domain-containing protein</fullName>
    </recommendedName>
</protein>
<evidence type="ECO:0000259" key="1">
    <source>
        <dbReference type="PROSITE" id="PS50878"/>
    </source>
</evidence>
<evidence type="ECO:0000313" key="3">
    <source>
        <dbReference type="Proteomes" id="UP001210211"/>
    </source>
</evidence>
<feature type="domain" description="Reverse transcriptase" evidence="1">
    <location>
        <begin position="331"/>
        <end position="607"/>
    </location>
</feature>
<name>A0AAD6A1L1_9POAL</name>
<dbReference type="Pfam" id="PF13966">
    <property type="entry name" value="zf-RVT"/>
    <property type="match status" value="1"/>
</dbReference>
<evidence type="ECO:0000313" key="2">
    <source>
        <dbReference type="EMBL" id="KAJ3708007.1"/>
    </source>
</evidence>
<dbReference type="InterPro" id="IPR000477">
    <property type="entry name" value="RT_dom"/>
</dbReference>
<sequence length="1030" mass="117594">MNERSTIATEYTHMQSFNDLIRDLNLFDVPLLNKTFTWTNKQPQPIMSRLDRVLLSTRWLSSFPVLNLEALPSIVSDHVPLRLHCKQPASTPKRLRLELFWFQHNEFHTIANETWAENTTQPAAQRFFSKNGVLQKNLNCWHKASFPHVNVHLTNAKTFISLFDSLEEHRNLTPLELRMRILLRERAFNLANILEQRWHQRARIQWLKCGDRNTKFFHATASAKMRKKAISNLLLDGESITDQGAILHAFTEFYTNLLGTSAQVHNCSLHNLYGDRPLLIQLDTPFTDLEIKHAVSNLANNKASGPDGLPNEFAKLKWDILKHDILEVFLDLFEGSLVLTGLNFAHITLLPKVSSANTLTSFRPISIINYMPKLISKVLANRLSNVIPDLISSNQTGFVRGRLIHENFLSAREIVAHLTKSKEPAFLLKLDFYKAFDTVNWSFLLNVLKTFGIPPKFLSWIHLLLTTATSAVLINNQVGPIFQHKQGLRQGDPLSPFLFIMVADVLTKMCEAAGTSIPFNISNKLRSPFHILQYADDTLIFSTVKGKAVQSLKLILTLFSLCSGLSLNLDKSTFIPFNLTDHQTTQINQVLRCAESPLPLSYLGLPLTSGRPPKEVYIQLLEKLEHKLAGWKNKLLSRAGRLTLVSSVLSSIPIFFMSVFRLPSWVIKAIDKLRRGFLWGNLSSNNRGLHLLAWDRVCLPKEFGGFGVVNLKLLNISLLLRWLWRISHNPSSQWALIAKTLIASRNQQIPLNWSTHGSFFWKDLLQLRHIFSLSTTTLIADGRSTLFWYANWGNGHLQYFDSVPKPIMPKLTVHSVLSSPETVLQAPWSRQIHDAVNSVSLLHRTTGCDKIVWKWESSGCFTVRSAYGMLISAGKIKFRASLIWKLKLPPSIKIFTLLLFHDRILTQEALLKRNILVQQGCVLCNTPVLESATHLFCTCSYVLHVWAKLQQLFPSRMPTTFPDLESLWQHALFNNSGDRTNAKAVLAITTIWAVWLERNNRLFRQEARSVDSLMRWIISQHDLFRKHCQG</sequence>
<dbReference type="SUPFAM" id="SSF56219">
    <property type="entry name" value="DNase I-like"/>
    <property type="match status" value="1"/>
</dbReference>
<accession>A0AAD6A1L1</accession>
<dbReference type="Gene3D" id="3.60.10.10">
    <property type="entry name" value="Endonuclease/exonuclease/phosphatase"/>
    <property type="match status" value="1"/>
</dbReference>
<comment type="caution">
    <text evidence="2">The sequence shown here is derived from an EMBL/GenBank/DDBJ whole genome shotgun (WGS) entry which is preliminary data.</text>
</comment>
<dbReference type="InterPro" id="IPR036691">
    <property type="entry name" value="Endo/exonu/phosph_ase_sf"/>
</dbReference>
<organism evidence="2 3">
    <name type="scientific">Rhynchospora tenuis</name>
    <dbReference type="NCBI Taxonomy" id="198213"/>
    <lineage>
        <taxon>Eukaryota</taxon>
        <taxon>Viridiplantae</taxon>
        <taxon>Streptophyta</taxon>
        <taxon>Embryophyta</taxon>
        <taxon>Tracheophyta</taxon>
        <taxon>Spermatophyta</taxon>
        <taxon>Magnoliopsida</taxon>
        <taxon>Liliopsida</taxon>
        <taxon>Poales</taxon>
        <taxon>Cyperaceae</taxon>
        <taxon>Cyperoideae</taxon>
        <taxon>Rhynchosporeae</taxon>
        <taxon>Rhynchospora</taxon>
    </lineage>
</organism>
<dbReference type="CDD" id="cd01650">
    <property type="entry name" value="RT_nLTR_like"/>
    <property type="match status" value="1"/>
</dbReference>
<dbReference type="PANTHER" id="PTHR33116:SF78">
    <property type="entry name" value="OS12G0587133 PROTEIN"/>
    <property type="match status" value="1"/>
</dbReference>